<evidence type="ECO:0000256" key="1">
    <source>
        <dbReference type="SAM" id="MobiDB-lite"/>
    </source>
</evidence>
<sequence>MEVPCRPEGSDDRESILAEKPGPLPKAAINSLSRIFDLLPSPDPPPDPPWMDAFQYPAGMPSEAHVQKQSTKTIPLPISSVEALEFDPSWIRRNGQTKYISVKCVAHVDFDIDKLKLLSTSGRVFAHSTLRNLDDISGINGSSQLHRPYELKFLNATLLRVTDERNEINILAVVTINPRANTRQLEKLQFCEWGLWKLRNLQMTYSSNKFFSINIWCGIVDNQIIGPYFIDGTLNSDTKDF</sequence>
<gene>
    <name evidence="2" type="ORF">ALC62_12780</name>
</gene>
<feature type="compositionally biased region" description="Basic and acidic residues" evidence="1">
    <location>
        <begin position="8"/>
        <end position="17"/>
    </location>
</feature>
<dbReference type="EMBL" id="KQ978186">
    <property type="protein sequence ID" value="KYM96566.1"/>
    <property type="molecule type" value="Genomic_DNA"/>
</dbReference>
<proteinExistence type="predicted"/>
<dbReference type="Proteomes" id="UP000078542">
    <property type="component" value="Unassembled WGS sequence"/>
</dbReference>
<dbReference type="AlphaFoldDB" id="A0A151IAS8"/>
<reference evidence="2 3" key="1">
    <citation type="submission" date="2016-03" db="EMBL/GenBank/DDBJ databases">
        <title>Cyphomyrmex costatus WGS genome.</title>
        <authorList>
            <person name="Nygaard S."/>
            <person name="Hu H."/>
            <person name="Boomsma J."/>
            <person name="Zhang G."/>
        </authorList>
    </citation>
    <scope>NUCLEOTIDE SEQUENCE [LARGE SCALE GENOMIC DNA]</scope>
    <source>
        <strain evidence="2">MS0001</strain>
        <tissue evidence="2">Whole body</tissue>
    </source>
</reference>
<evidence type="ECO:0000313" key="3">
    <source>
        <dbReference type="Proteomes" id="UP000078542"/>
    </source>
</evidence>
<protein>
    <submittedName>
        <fullName evidence="2">Uncharacterized protein</fullName>
    </submittedName>
</protein>
<accession>A0A151IAS8</accession>
<organism evidence="2 3">
    <name type="scientific">Cyphomyrmex costatus</name>
    <dbReference type="NCBI Taxonomy" id="456900"/>
    <lineage>
        <taxon>Eukaryota</taxon>
        <taxon>Metazoa</taxon>
        <taxon>Ecdysozoa</taxon>
        <taxon>Arthropoda</taxon>
        <taxon>Hexapoda</taxon>
        <taxon>Insecta</taxon>
        <taxon>Pterygota</taxon>
        <taxon>Neoptera</taxon>
        <taxon>Endopterygota</taxon>
        <taxon>Hymenoptera</taxon>
        <taxon>Apocrita</taxon>
        <taxon>Aculeata</taxon>
        <taxon>Formicoidea</taxon>
        <taxon>Formicidae</taxon>
        <taxon>Myrmicinae</taxon>
        <taxon>Cyphomyrmex</taxon>
    </lineage>
</organism>
<name>A0A151IAS8_9HYME</name>
<evidence type="ECO:0000313" key="2">
    <source>
        <dbReference type="EMBL" id="KYM96566.1"/>
    </source>
</evidence>
<keyword evidence="3" id="KW-1185">Reference proteome</keyword>
<feature type="region of interest" description="Disordered" evidence="1">
    <location>
        <begin position="1"/>
        <end position="24"/>
    </location>
</feature>